<reference evidence="4" key="1">
    <citation type="journal article" date="2019" name="Int. J. Syst. Evol. Microbiol.">
        <title>The Global Catalogue of Microorganisms (GCM) 10K type strain sequencing project: providing services to taxonomists for standard genome sequencing and annotation.</title>
        <authorList>
            <consortium name="The Broad Institute Genomics Platform"/>
            <consortium name="The Broad Institute Genome Sequencing Center for Infectious Disease"/>
            <person name="Wu L."/>
            <person name="Ma J."/>
        </authorList>
    </citation>
    <scope>NUCLEOTIDE SEQUENCE [LARGE SCALE GENOMIC DNA]</scope>
    <source>
        <strain evidence="4">CGMCC 1.16326</strain>
    </source>
</reference>
<feature type="transmembrane region" description="Helical" evidence="2">
    <location>
        <begin position="220"/>
        <end position="244"/>
    </location>
</feature>
<feature type="transmembrane region" description="Helical" evidence="2">
    <location>
        <begin position="256"/>
        <end position="273"/>
    </location>
</feature>
<evidence type="ECO:0000313" key="3">
    <source>
        <dbReference type="EMBL" id="MFC5392544.1"/>
    </source>
</evidence>
<dbReference type="Proteomes" id="UP001596104">
    <property type="component" value="Unassembled WGS sequence"/>
</dbReference>
<protein>
    <recommendedName>
        <fullName evidence="5">Fusaric acid resistance family protein</fullName>
    </recommendedName>
</protein>
<keyword evidence="2" id="KW-1133">Transmembrane helix</keyword>
<comment type="caution">
    <text evidence="3">The sequence shown here is derived from an EMBL/GenBank/DDBJ whole genome shotgun (WGS) entry which is preliminary data.</text>
</comment>
<accession>A0ABW0H996</accession>
<gene>
    <name evidence="3" type="ORF">ACFPPC_07820</name>
</gene>
<dbReference type="RefSeq" id="WP_377007452.1">
    <property type="nucleotide sequence ID" value="NZ_JBHSLV010000012.1"/>
</dbReference>
<sequence>MPAEPRLGLDQHDVMRLSQQPSRRQPGDARADDGDPLRVWVSLRHSHSLLFGKAIRGGLRFGFVAGFRKCRCDVSRSLVPRVKQNEENRGPAMPAKRLKRLFAALGAHVAHPRPREAIANTVALVIVSNQPFYPLYLYWAVSPVISPAFLTFLSTPLFALVPSAMRCNSRLGRCLLLCAGIGNTLLCRFAFGNASGVEAFLFPCLMLSALLFRRDERICALGFMALSFAAYLVPVDAVMTPLHLYSPREYLALQRLNFLSAASLTALIGWLFAQRHPDIAPDGETGTDQRA</sequence>
<keyword evidence="2" id="KW-0472">Membrane</keyword>
<keyword evidence="4" id="KW-1185">Reference proteome</keyword>
<feature type="transmembrane region" description="Helical" evidence="2">
    <location>
        <begin position="136"/>
        <end position="161"/>
    </location>
</feature>
<evidence type="ECO:0000256" key="2">
    <source>
        <dbReference type="SAM" id="Phobius"/>
    </source>
</evidence>
<evidence type="ECO:0000256" key="1">
    <source>
        <dbReference type="SAM" id="MobiDB-lite"/>
    </source>
</evidence>
<proteinExistence type="predicted"/>
<feature type="transmembrane region" description="Helical" evidence="2">
    <location>
        <begin position="197"/>
        <end position="213"/>
    </location>
</feature>
<name>A0ABW0H996_9HYPH</name>
<feature type="transmembrane region" description="Helical" evidence="2">
    <location>
        <begin position="173"/>
        <end position="191"/>
    </location>
</feature>
<organism evidence="3 4">
    <name type="scientific">Bosea vestrisii</name>
    <dbReference type="NCBI Taxonomy" id="151416"/>
    <lineage>
        <taxon>Bacteria</taxon>
        <taxon>Pseudomonadati</taxon>
        <taxon>Pseudomonadota</taxon>
        <taxon>Alphaproteobacteria</taxon>
        <taxon>Hyphomicrobiales</taxon>
        <taxon>Boseaceae</taxon>
        <taxon>Bosea</taxon>
    </lineage>
</organism>
<keyword evidence="2" id="KW-0812">Transmembrane</keyword>
<evidence type="ECO:0000313" key="4">
    <source>
        <dbReference type="Proteomes" id="UP001596104"/>
    </source>
</evidence>
<feature type="region of interest" description="Disordered" evidence="1">
    <location>
        <begin position="1"/>
        <end position="32"/>
    </location>
</feature>
<evidence type="ECO:0008006" key="5">
    <source>
        <dbReference type="Google" id="ProtNLM"/>
    </source>
</evidence>
<dbReference type="EMBL" id="JBHSLV010000012">
    <property type="protein sequence ID" value="MFC5392544.1"/>
    <property type="molecule type" value="Genomic_DNA"/>
</dbReference>